<proteinExistence type="predicted"/>
<dbReference type="Proteomes" id="UP000823388">
    <property type="component" value="Chromosome 8K"/>
</dbReference>
<dbReference type="EMBL" id="CM029051">
    <property type="protein sequence ID" value="KAG2559722.1"/>
    <property type="molecule type" value="Genomic_DNA"/>
</dbReference>
<gene>
    <name evidence="1" type="ORF">PVAP13_8KG038320</name>
</gene>
<sequence length="103" mass="11750">MVVTLRQPSSAGKERSKKKIVRKKLKQEVIDLILKEPFEPLGEDDEEEVLDMSKPYRECHAKTRAVLEALAEFDADIIRQYRAKGYAEVDVPVTDADDSDEKS</sequence>
<comment type="caution">
    <text evidence="1">The sequence shown here is derived from an EMBL/GenBank/DDBJ whole genome shotgun (WGS) entry which is preliminary data.</text>
</comment>
<reference evidence="1" key="1">
    <citation type="submission" date="2020-05" db="EMBL/GenBank/DDBJ databases">
        <title>WGS assembly of Panicum virgatum.</title>
        <authorList>
            <person name="Lovell J.T."/>
            <person name="Jenkins J."/>
            <person name="Shu S."/>
            <person name="Juenger T.E."/>
            <person name="Schmutz J."/>
        </authorList>
    </citation>
    <scope>NUCLEOTIDE SEQUENCE</scope>
    <source>
        <strain evidence="1">AP13</strain>
    </source>
</reference>
<protein>
    <submittedName>
        <fullName evidence="1">Uncharacterized protein</fullName>
    </submittedName>
</protein>
<evidence type="ECO:0000313" key="1">
    <source>
        <dbReference type="EMBL" id="KAG2559722.1"/>
    </source>
</evidence>
<evidence type="ECO:0000313" key="2">
    <source>
        <dbReference type="Proteomes" id="UP000823388"/>
    </source>
</evidence>
<organism evidence="1 2">
    <name type="scientific">Panicum virgatum</name>
    <name type="common">Blackwell switchgrass</name>
    <dbReference type="NCBI Taxonomy" id="38727"/>
    <lineage>
        <taxon>Eukaryota</taxon>
        <taxon>Viridiplantae</taxon>
        <taxon>Streptophyta</taxon>
        <taxon>Embryophyta</taxon>
        <taxon>Tracheophyta</taxon>
        <taxon>Spermatophyta</taxon>
        <taxon>Magnoliopsida</taxon>
        <taxon>Liliopsida</taxon>
        <taxon>Poales</taxon>
        <taxon>Poaceae</taxon>
        <taxon>PACMAD clade</taxon>
        <taxon>Panicoideae</taxon>
        <taxon>Panicodae</taxon>
        <taxon>Paniceae</taxon>
        <taxon>Panicinae</taxon>
        <taxon>Panicum</taxon>
        <taxon>Panicum sect. Hiantes</taxon>
    </lineage>
</organism>
<dbReference type="AlphaFoldDB" id="A0A8T0PHQ5"/>
<accession>A0A8T0PHQ5</accession>
<name>A0A8T0PHQ5_PANVG</name>
<keyword evidence="2" id="KW-1185">Reference proteome</keyword>